<keyword evidence="4" id="KW-0808">Transferase</keyword>
<feature type="domain" description="Response regulatory" evidence="9">
    <location>
        <begin position="578"/>
        <end position="694"/>
    </location>
</feature>
<evidence type="ECO:0000256" key="3">
    <source>
        <dbReference type="ARBA" id="ARBA00022553"/>
    </source>
</evidence>
<dbReference type="Gene3D" id="1.10.287.130">
    <property type="match status" value="1"/>
</dbReference>
<dbReference type="InterPro" id="IPR003018">
    <property type="entry name" value="GAF"/>
</dbReference>
<dbReference type="SMART" id="SM00387">
    <property type="entry name" value="HATPase_c"/>
    <property type="match status" value="1"/>
</dbReference>
<dbReference type="SMART" id="SM00448">
    <property type="entry name" value="REC"/>
    <property type="match status" value="1"/>
</dbReference>
<protein>
    <recommendedName>
        <fullName evidence="2">histidine kinase</fullName>
        <ecNumber evidence="2">2.7.13.3</ecNumber>
    </recommendedName>
</protein>
<dbReference type="PANTHER" id="PTHR43065">
    <property type="entry name" value="SENSOR HISTIDINE KINASE"/>
    <property type="match status" value="1"/>
</dbReference>
<dbReference type="InterPro" id="IPR013656">
    <property type="entry name" value="PAS_4"/>
</dbReference>
<proteinExistence type="predicted"/>
<dbReference type="SMART" id="SM00065">
    <property type="entry name" value="GAF"/>
    <property type="match status" value="1"/>
</dbReference>
<dbReference type="Gene3D" id="3.30.450.40">
    <property type="match status" value="1"/>
</dbReference>
<dbReference type="PRINTS" id="PR00344">
    <property type="entry name" value="BCTRLSENSOR"/>
</dbReference>
<dbReference type="Proteomes" id="UP000245926">
    <property type="component" value="Chromosome"/>
</dbReference>
<dbReference type="CDD" id="cd18161">
    <property type="entry name" value="REC_hyHK_blue-like"/>
    <property type="match status" value="1"/>
</dbReference>
<sequence>MDEGYCVIEFLDGPHGPLSDYVHVEANRAYAQHAGIENVVGQKLRDMVGEEAEGWLELYGGVLRTGQSIRFQRELVATGRHLELSAFRIEPPSRRQVAVLFQDITERKRAIEALQKNEARLRFLDALARETARCASADDLLEVTTRMVGEHMGVSNCAYADMDADQDGFTIRGNWAAPGSPSIIGRYSLAAFGGLAVRNLRAGEPLIIDDNLRELAPEEAATFQAIGITATICMPLVKEGRLTALMAIHHKAAHAWNADELALIREVTDRSWAHIERVGAAAELRVSAEALAALNETLEQRVRERTAELMRAEEQLRQSQKMEAVGQLTGGLAHDFNNLLTGITGSLELLSNRIAQGRLRDVERYVTAAQGAARRAAALTHRLLAFSRRQTLDPKATDANRLVAEMEELIRRTIGPSIALEVVAAGGLWPTLVDPNQLENALLNLCINARDAMPEGGRITIETGNRWLDWRSAKERDLPIGQYISICVSDTGTGMTPEVVSKAFDPFFTTKPIGQGTGLGLSMIYGFARQSGGQVRIYSEVGQGSMVCVYLPRHVGAVAPPDEPHDAAGTLRSAEGETVLIVDDEPSVRMLVTEVLEELGYAAIEAADGPSGLRILQSDVRIDLLITDVGLPGGLNGRQMADAARNVRPDLRVLFITGYAENAVIGNGHLDHGMHVMTKPFALEALTARIRELIAAA</sequence>
<dbReference type="InterPro" id="IPR003594">
    <property type="entry name" value="HATPase_dom"/>
</dbReference>
<dbReference type="InterPro" id="IPR036890">
    <property type="entry name" value="HATPase_C_sf"/>
</dbReference>
<dbReference type="InterPro" id="IPR036097">
    <property type="entry name" value="HisK_dim/P_sf"/>
</dbReference>
<dbReference type="Pfam" id="PF08448">
    <property type="entry name" value="PAS_4"/>
    <property type="match status" value="1"/>
</dbReference>
<evidence type="ECO:0000256" key="6">
    <source>
        <dbReference type="PROSITE-ProRule" id="PRU00169"/>
    </source>
</evidence>
<dbReference type="SUPFAM" id="SSF52172">
    <property type="entry name" value="CheY-like"/>
    <property type="match status" value="1"/>
</dbReference>
<dbReference type="InterPro" id="IPR005467">
    <property type="entry name" value="His_kinase_dom"/>
</dbReference>
<dbReference type="PROSITE" id="PS50110">
    <property type="entry name" value="RESPONSE_REGULATORY"/>
    <property type="match status" value="1"/>
</dbReference>
<dbReference type="CDD" id="cd16919">
    <property type="entry name" value="HATPase_CckA-like"/>
    <property type="match status" value="1"/>
</dbReference>
<keyword evidence="7" id="KW-0175">Coiled coil</keyword>
<keyword evidence="3 6" id="KW-0597">Phosphoprotein</keyword>
<feature type="domain" description="Histidine kinase" evidence="8">
    <location>
        <begin position="331"/>
        <end position="555"/>
    </location>
</feature>
<evidence type="ECO:0000256" key="7">
    <source>
        <dbReference type="SAM" id="Coils"/>
    </source>
</evidence>
<name>A0A2U8WF00_9HYPH</name>
<comment type="catalytic activity">
    <reaction evidence="1">
        <text>ATP + protein L-histidine = ADP + protein N-phospho-L-histidine.</text>
        <dbReference type="EC" id="2.7.13.3"/>
    </reaction>
</comment>
<dbReference type="Gene3D" id="3.30.450.20">
    <property type="entry name" value="PAS domain"/>
    <property type="match status" value="1"/>
</dbReference>
<dbReference type="EMBL" id="CP029550">
    <property type="protein sequence ID" value="AWN44804.1"/>
    <property type="molecule type" value="Genomic_DNA"/>
</dbReference>
<dbReference type="SUPFAM" id="SSF55874">
    <property type="entry name" value="ATPase domain of HSP90 chaperone/DNA topoisomerase II/histidine kinase"/>
    <property type="match status" value="1"/>
</dbReference>
<dbReference type="OrthoDB" id="9796100at2"/>
<keyword evidence="5 10" id="KW-0418">Kinase</keyword>
<dbReference type="Pfam" id="PF00072">
    <property type="entry name" value="Response_reg"/>
    <property type="match status" value="1"/>
</dbReference>
<feature type="modified residue" description="4-aspartylphosphate" evidence="6">
    <location>
        <position position="628"/>
    </location>
</feature>
<dbReference type="Pfam" id="PF02518">
    <property type="entry name" value="HATPase_c"/>
    <property type="match status" value="1"/>
</dbReference>
<dbReference type="InterPro" id="IPR011006">
    <property type="entry name" value="CheY-like_superfamily"/>
</dbReference>
<dbReference type="Gene3D" id="3.30.565.10">
    <property type="entry name" value="Histidine kinase-like ATPase, C-terminal domain"/>
    <property type="match status" value="1"/>
</dbReference>
<evidence type="ECO:0000259" key="9">
    <source>
        <dbReference type="PROSITE" id="PS50110"/>
    </source>
</evidence>
<evidence type="ECO:0000256" key="4">
    <source>
        <dbReference type="ARBA" id="ARBA00022679"/>
    </source>
</evidence>
<evidence type="ECO:0000256" key="1">
    <source>
        <dbReference type="ARBA" id="ARBA00000085"/>
    </source>
</evidence>
<evidence type="ECO:0000313" key="11">
    <source>
        <dbReference type="Proteomes" id="UP000245926"/>
    </source>
</evidence>
<dbReference type="PROSITE" id="PS50109">
    <property type="entry name" value="HIS_KIN"/>
    <property type="match status" value="1"/>
</dbReference>
<dbReference type="PANTHER" id="PTHR43065:SF42">
    <property type="entry name" value="TWO-COMPONENT SENSOR PPRA"/>
    <property type="match status" value="1"/>
</dbReference>
<evidence type="ECO:0000313" key="10">
    <source>
        <dbReference type="EMBL" id="AWN44804.1"/>
    </source>
</evidence>
<dbReference type="SUPFAM" id="SSF55781">
    <property type="entry name" value="GAF domain-like"/>
    <property type="match status" value="1"/>
</dbReference>
<dbReference type="InterPro" id="IPR029016">
    <property type="entry name" value="GAF-like_dom_sf"/>
</dbReference>
<dbReference type="Pfam" id="PF00512">
    <property type="entry name" value="HisKA"/>
    <property type="match status" value="1"/>
</dbReference>
<dbReference type="CDD" id="cd00082">
    <property type="entry name" value="HisKA"/>
    <property type="match status" value="1"/>
</dbReference>
<organism evidence="10 11">
    <name type="scientific">Methylobacterium durans</name>
    <dbReference type="NCBI Taxonomy" id="2202825"/>
    <lineage>
        <taxon>Bacteria</taxon>
        <taxon>Pseudomonadati</taxon>
        <taxon>Pseudomonadota</taxon>
        <taxon>Alphaproteobacteria</taxon>
        <taxon>Hyphomicrobiales</taxon>
        <taxon>Methylobacteriaceae</taxon>
        <taxon>Methylobacterium</taxon>
    </lineage>
</organism>
<dbReference type="KEGG" id="mets:DK389_26405"/>
<dbReference type="InterPro" id="IPR001789">
    <property type="entry name" value="Sig_transdc_resp-reg_receiver"/>
</dbReference>
<evidence type="ECO:0000256" key="5">
    <source>
        <dbReference type="ARBA" id="ARBA00022777"/>
    </source>
</evidence>
<dbReference type="InterPro" id="IPR004358">
    <property type="entry name" value="Sig_transdc_His_kin-like_C"/>
</dbReference>
<dbReference type="InterPro" id="IPR035965">
    <property type="entry name" value="PAS-like_dom_sf"/>
</dbReference>
<keyword evidence="11" id="KW-1185">Reference proteome</keyword>
<evidence type="ECO:0000259" key="8">
    <source>
        <dbReference type="PROSITE" id="PS50109"/>
    </source>
</evidence>
<evidence type="ECO:0000256" key="2">
    <source>
        <dbReference type="ARBA" id="ARBA00012438"/>
    </source>
</evidence>
<dbReference type="InterPro" id="IPR003661">
    <property type="entry name" value="HisK_dim/P_dom"/>
</dbReference>
<feature type="coiled-coil region" evidence="7">
    <location>
        <begin position="281"/>
        <end position="322"/>
    </location>
</feature>
<accession>A0A2U8WF00</accession>
<dbReference type="SUPFAM" id="SSF55785">
    <property type="entry name" value="PYP-like sensor domain (PAS domain)"/>
    <property type="match status" value="1"/>
</dbReference>
<dbReference type="EC" id="2.7.13.3" evidence="2"/>
<dbReference type="AlphaFoldDB" id="A0A2U8WF00"/>
<dbReference type="SUPFAM" id="SSF47384">
    <property type="entry name" value="Homodimeric domain of signal transducing histidine kinase"/>
    <property type="match status" value="1"/>
</dbReference>
<dbReference type="Gene3D" id="3.40.50.2300">
    <property type="match status" value="1"/>
</dbReference>
<dbReference type="GO" id="GO:0000155">
    <property type="term" value="F:phosphorelay sensor kinase activity"/>
    <property type="evidence" value="ECO:0007669"/>
    <property type="project" value="InterPro"/>
</dbReference>
<gene>
    <name evidence="10" type="ORF">DK389_26405</name>
</gene>
<dbReference type="SMART" id="SM00388">
    <property type="entry name" value="HisKA"/>
    <property type="match status" value="1"/>
</dbReference>
<reference evidence="11" key="1">
    <citation type="submission" date="2018-05" db="EMBL/GenBank/DDBJ databases">
        <title>Complete Genome Sequence of Methylobacterium sp. 17SD2-17.</title>
        <authorList>
            <person name="Srinivasan S."/>
        </authorList>
    </citation>
    <scope>NUCLEOTIDE SEQUENCE [LARGE SCALE GENOMIC DNA]</scope>
    <source>
        <strain evidence="11">17SD2-17</strain>
    </source>
</reference>
<dbReference type="Pfam" id="PF01590">
    <property type="entry name" value="GAF"/>
    <property type="match status" value="1"/>
</dbReference>